<evidence type="ECO:0000256" key="1">
    <source>
        <dbReference type="SAM" id="Phobius"/>
    </source>
</evidence>
<accession>A0AB35U599</accession>
<evidence type="ECO:0000313" key="3">
    <source>
        <dbReference type="Proteomes" id="UP001286174"/>
    </source>
</evidence>
<gene>
    <name evidence="2" type="ORF">MOZ60_03145</name>
</gene>
<keyword evidence="1" id="KW-0472">Membrane</keyword>
<keyword evidence="1" id="KW-1133">Transmembrane helix</keyword>
<protein>
    <recommendedName>
        <fullName evidence="4">PH domain-containing protein</fullName>
    </recommendedName>
</protein>
<evidence type="ECO:0008006" key="4">
    <source>
        <dbReference type="Google" id="ProtNLM"/>
    </source>
</evidence>
<dbReference type="AlphaFoldDB" id="A0AB35U599"/>
<dbReference type="RefSeq" id="WP_370595618.1">
    <property type="nucleotide sequence ID" value="NZ_JALBUR010000005.1"/>
</dbReference>
<evidence type="ECO:0000313" key="2">
    <source>
        <dbReference type="EMBL" id="MDX8419086.1"/>
    </source>
</evidence>
<reference evidence="2 3" key="1">
    <citation type="submission" date="2022-03" db="EMBL/GenBank/DDBJ databases">
        <title>Novel taxa within the pig intestine.</title>
        <authorList>
            <person name="Wylensek D."/>
            <person name="Bishof K."/>
            <person name="Afrizal A."/>
            <person name="Clavel T."/>
        </authorList>
    </citation>
    <scope>NUCLEOTIDE SEQUENCE [LARGE SCALE GENOMIC DNA]</scope>
    <source>
        <strain evidence="2 3">CLA-KB-P133</strain>
    </source>
</reference>
<dbReference type="EMBL" id="JALBUR010000005">
    <property type="protein sequence ID" value="MDX8419086.1"/>
    <property type="molecule type" value="Genomic_DNA"/>
</dbReference>
<keyword evidence="1" id="KW-0812">Transmembrane</keyword>
<keyword evidence="3" id="KW-1185">Reference proteome</keyword>
<feature type="transmembrane region" description="Helical" evidence="1">
    <location>
        <begin position="43"/>
        <end position="60"/>
    </location>
</feature>
<feature type="transmembrane region" description="Helical" evidence="1">
    <location>
        <begin position="12"/>
        <end position="31"/>
    </location>
</feature>
<comment type="caution">
    <text evidence="2">The sequence shown here is derived from an EMBL/GenBank/DDBJ whole genome shotgun (WGS) entry which is preliminary data.</text>
</comment>
<proteinExistence type="predicted"/>
<name>A0AB35U599_9FIRM</name>
<sequence>MHKIELKEEDSSMAVGVLTAGIFTVILVMYLFSSKETKEAAGAMIWLVLIVALIGWGLIYDHYKSGMIFEEDGIRLVQAFGRNHYWAYSDVSEVIARKKMFMIYDASGRRAAVFGARLDKHPEIVDLLEEKHVPLQMLDVHTKNQ</sequence>
<organism evidence="2 3">
    <name type="scientific">Grylomicrobium aquisgranensis</name>
    <dbReference type="NCBI Taxonomy" id="2926318"/>
    <lineage>
        <taxon>Bacteria</taxon>
        <taxon>Bacillati</taxon>
        <taxon>Bacillota</taxon>
        <taxon>Erysipelotrichia</taxon>
        <taxon>Erysipelotrichales</taxon>
        <taxon>Erysipelotrichaceae</taxon>
        <taxon>Grylomicrobium</taxon>
    </lineage>
</organism>
<dbReference type="Proteomes" id="UP001286174">
    <property type="component" value="Unassembled WGS sequence"/>
</dbReference>